<name>Z9JK55_9GAMM</name>
<accession>Z9JK55</accession>
<proteinExistence type="predicted"/>
<dbReference type="GeneID" id="68900423"/>
<dbReference type="eggNOG" id="COG5532">
    <property type="taxonomic scope" value="Bacteria"/>
</dbReference>
<dbReference type="Proteomes" id="UP001430701">
    <property type="component" value="Unassembled WGS sequence"/>
</dbReference>
<dbReference type="RefSeq" id="WP_038270695.1">
    <property type="nucleotide sequence ID" value="NZ_CP053627.1"/>
</dbReference>
<dbReference type="EMBL" id="JDSQ01000005">
    <property type="protein sequence ID" value="EWS78805.1"/>
    <property type="molecule type" value="Genomic_DNA"/>
</dbReference>
<reference evidence="2" key="2">
    <citation type="submission" date="2021-11" db="EMBL/GenBank/DDBJ databases">
        <title>Genome sequence of Xylella taiwanensis PLS432.</title>
        <authorList>
            <person name="Weng L.-W."/>
            <person name="Su C.-C."/>
            <person name="Tsai C.-W."/>
            <person name="Kuo C.-H."/>
        </authorList>
    </citation>
    <scope>NUCLEOTIDE SEQUENCE</scope>
    <source>
        <strain evidence="2">PLS432</strain>
    </source>
</reference>
<dbReference type="AlphaFoldDB" id="Z9JK55"/>
<dbReference type="Proteomes" id="UP000020406">
    <property type="component" value="Unassembled WGS sequence"/>
</dbReference>
<dbReference type="InterPro" id="IPR019276">
    <property type="entry name" value="DUF2303"/>
</dbReference>
<dbReference type="KEGG" id="xtw:AB672_03885"/>
<evidence type="ECO:0000313" key="3">
    <source>
        <dbReference type="Proteomes" id="UP000020406"/>
    </source>
</evidence>
<dbReference type="OrthoDB" id="5731347at2"/>
<evidence type="ECO:0000313" key="2">
    <source>
        <dbReference type="EMBL" id="MCD8473533.1"/>
    </source>
</evidence>
<sequence>MNKTAIELIQQTAIDANARRLPDVLGNKAIALPENYNLHYLEKFYERRFRFRGALETKSIADFVQYVKTKDKSEGFIDADTLSAKVFFNLGTSAEPGHADWTAALTLQATAAYKALLSIDGRALNQRQLIDWLEDWAPLLSAFMSAFSQEAGDLIPLTTAITAIRKLTIKATSESEFTQGDFKVSRSKFDAIEARSSLGLPTGFTFTFTTEPYLGLPSRTFRLRLSVLTEDDKPSMVLRIVQREAHEEAITQDFKTVLFRELDGVATLTIGTFSP</sequence>
<evidence type="ECO:0000313" key="4">
    <source>
        <dbReference type="Proteomes" id="UP001430701"/>
    </source>
</evidence>
<dbReference type="EMBL" id="JAJPPU010000002">
    <property type="protein sequence ID" value="MCD8473533.1"/>
    <property type="molecule type" value="Genomic_DNA"/>
</dbReference>
<gene>
    <name evidence="1" type="ORF">AF72_04330</name>
    <name evidence="2" type="ORF">LPH55_08705</name>
</gene>
<keyword evidence="4" id="KW-1185">Reference proteome</keyword>
<comment type="caution">
    <text evidence="1">The sequence shown here is derived from an EMBL/GenBank/DDBJ whole genome shotgun (WGS) entry which is preliminary data.</text>
</comment>
<evidence type="ECO:0000313" key="1">
    <source>
        <dbReference type="EMBL" id="EWS78805.1"/>
    </source>
</evidence>
<protein>
    <submittedName>
        <fullName evidence="2">DUF2303 family protein</fullName>
    </submittedName>
</protein>
<reference evidence="1 3" key="1">
    <citation type="journal article" date="2014" name="Genome Announc.">
        <title>Draft Genome Sequence of Xylella fastidiosa Pear Leaf Scorch Strain in Taiwan.</title>
        <authorList>
            <person name="Su C.C."/>
            <person name="Deng W.L."/>
            <person name="Jan F.J."/>
            <person name="Chang C.J."/>
            <person name="Huang H."/>
            <person name="Chen J."/>
        </authorList>
    </citation>
    <scope>NUCLEOTIDE SEQUENCE [LARGE SCALE GENOMIC DNA]</scope>
    <source>
        <strain evidence="1 3">PLS229</strain>
    </source>
</reference>
<dbReference type="PATRIC" id="fig|1444770.3.peg.1047"/>
<organism evidence="1 3">
    <name type="scientific">Xylella taiwanensis</name>
    <dbReference type="NCBI Taxonomy" id="1444770"/>
    <lineage>
        <taxon>Bacteria</taxon>
        <taxon>Pseudomonadati</taxon>
        <taxon>Pseudomonadota</taxon>
        <taxon>Gammaproteobacteria</taxon>
        <taxon>Lysobacterales</taxon>
        <taxon>Lysobacteraceae</taxon>
        <taxon>Xylella</taxon>
    </lineage>
</organism>
<dbReference type="Pfam" id="PF10065">
    <property type="entry name" value="DUF2303"/>
    <property type="match status" value="1"/>
</dbReference>
<dbReference type="STRING" id="1444770.AF72_04330"/>